<dbReference type="OrthoDB" id="6246318at2759"/>
<protein>
    <submittedName>
        <fullName evidence="5">Ephrin_rec_like domain-containing protein</fullName>
    </submittedName>
</protein>
<reference evidence="5" key="1">
    <citation type="submission" date="2016-06" db="UniProtKB">
        <authorList>
            <consortium name="WormBaseParasite"/>
        </authorList>
    </citation>
    <scope>IDENTIFICATION</scope>
</reference>
<dbReference type="Gene3D" id="2.10.50.10">
    <property type="entry name" value="Tumor Necrosis Factor Receptor, subunit A, domain 2"/>
    <property type="match status" value="1"/>
</dbReference>
<dbReference type="InterPro" id="IPR011641">
    <property type="entry name" value="Tyr-kin_ephrin_A/B_rcpt-like"/>
</dbReference>
<dbReference type="Pfam" id="PF07699">
    <property type="entry name" value="Ephrin_rec_like"/>
    <property type="match status" value="1"/>
</dbReference>
<dbReference type="Proteomes" id="UP000272942">
    <property type="component" value="Unassembled WGS sequence"/>
</dbReference>
<sequence>MCPTGTFAPNRLVSPAPPRIGAQYQRLLTDQPYLADKHASEAEVSDWLNHEHQTICQPCPSNTYSEEKGRVVCLPCPVWHMMPADPEGERPSVTGSDWLHEACPREGRAEVRLVQVAEGMLGRRFAKWVHNSSPLTRVGTLVIVTLIPLFLAVILLFIAYVLIDVGATLVKMAKKMHPLQVQLAETTTATAQFKAEQRRAAAEAYARMKGN</sequence>
<dbReference type="AlphaFoldDB" id="A0A183AD82"/>
<evidence type="ECO:0000256" key="1">
    <source>
        <dbReference type="SAM" id="Phobius"/>
    </source>
</evidence>
<organism evidence="5">
    <name type="scientific">Echinostoma caproni</name>
    <dbReference type="NCBI Taxonomy" id="27848"/>
    <lineage>
        <taxon>Eukaryota</taxon>
        <taxon>Metazoa</taxon>
        <taxon>Spiralia</taxon>
        <taxon>Lophotrochozoa</taxon>
        <taxon>Platyhelminthes</taxon>
        <taxon>Trematoda</taxon>
        <taxon>Digenea</taxon>
        <taxon>Plagiorchiida</taxon>
        <taxon>Echinostomata</taxon>
        <taxon>Echinostomatoidea</taxon>
        <taxon>Echinostomatidae</taxon>
        <taxon>Echinostoma</taxon>
    </lineage>
</organism>
<keyword evidence="1" id="KW-0812">Transmembrane</keyword>
<proteinExistence type="predicted"/>
<reference evidence="3 4" key="2">
    <citation type="submission" date="2018-11" db="EMBL/GenBank/DDBJ databases">
        <authorList>
            <consortium name="Pathogen Informatics"/>
        </authorList>
    </citation>
    <scope>NUCLEOTIDE SEQUENCE [LARGE SCALE GENOMIC DNA]</scope>
    <source>
        <strain evidence="3 4">Egypt</strain>
    </source>
</reference>
<keyword evidence="4" id="KW-1185">Reference proteome</keyword>
<accession>A0A183AD82</accession>
<keyword evidence="1" id="KW-1133">Transmembrane helix</keyword>
<name>A0A183AD82_9TREM</name>
<keyword evidence="1" id="KW-0472">Membrane</keyword>
<dbReference type="EMBL" id="UZAN01041757">
    <property type="protein sequence ID" value="VDP74018.1"/>
    <property type="molecule type" value="Genomic_DNA"/>
</dbReference>
<dbReference type="WBParaSite" id="ECPE_0000492901-mRNA-1">
    <property type="protein sequence ID" value="ECPE_0000492901-mRNA-1"/>
    <property type="gene ID" value="ECPE_0000492901"/>
</dbReference>
<evidence type="ECO:0000313" key="3">
    <source>
        <dbReference type="EMBL" id="VDP74018.1"/>
    </source>
</evidence>
<evidence type="ECO:0000313" key="4">
    <source>
        <dbReference type="Proteomes" id="UP000272942"/>
    </source>
</evidence>
<feature type="domain" description="Tyrosine-protein kinase ephrin type A/B receptor-like" evidence="2">
    <location>
        <begin position="51"/>
        <end position="78"/>
    </location>
</feature>
<gene>
    <name evidence="3" type="ORF">ECPE_LOCUS4917</name>
</gene>
<evidence type="ECO:0000313" key="5">
    <source>
        <dbReference type="WBParaSite" id="ECPE_0000492901-mRNA-1"/>
    </source>
</evidence>
<evidence type="ECO:0000259" key="2">
    <source>
        <dbReference type="Pfam" id="PF07699"/>
    </source>
</evidence>
<feature type="transmembrane region" description="Helical" evidence="1">
    <location>
        <begin position="141"/>
        <end position="170"/>
    </location>
</feature>